<dbReference type="NCBIfam" id="TIGR03123">
    <property type="entry name" value="one_C_unchar_1"/>
    <property type="match status" value="1"/>
</dbReference>
<feature type="domain" description="Hydantoinase A/oxoprolinase" evidence="1">
    <location>
        <begin position="55"/>
        <end position="308"/>
    </location>
</feature>
<dbReference type="Pfam" id="PF01968">
    <property type="entry name" value="Hydantoinase_A"/>
    <property type="match status" value="1"/>
</dbReference>
<name>A0A9X2JHJ6_9BACT</name>
<dbReference type="Gene3D" id="3.30.420.40">
    <property type="match status" value="1"/>
</dbReference>
<dbReference type="Gene3D" id="3.30.420.190">
    <property type="entry name" value="conserved archaeal protein q6m145"/>
    <property type="match status" value="1"/>
</dbReference>
<reference evidence="2" key="1">
    <citation type="submission" date="2022-06" db="EMBL/GenBank/DDBJ databases">
        <title>Aeoliella straminimaris, a novel planctomycete from sediments.</title>
        <authorList>
            <person name="Vitorino I.R."/>
            <person name="Lage O.M."/>
        </authorList>
    </citation>
    <scope>NUCLEOTIDE SEQUENCE</scope>
    <source>
        <strain evidence="2">ICT_H6.2</strain>
    </source>
</reference>
<organism evidence="2 3">
    <name type="scientific">Aeoliella straminimaris</name>
    <dbReference type="NCBI Taxonomy" id="2954799"/>
    <lineage>
        <taxon>Bacteria</taxon>
        <taxon>Pseudomonadati</taxon>
        <taxon>Planctomycetota</taxon>
        <taxon>Planctomycetia</taxon>
        <taxon>Pirellulales</taxon>
        <taxon>Lacipirellulaceae</taxon>
        <taxon>Aeoliella</taxon>
    </lineage>
</organism>
<dbReference type="GO" id="GO:0016787">
    <property type="term" value="F:hydrolase activity"/>
    <property type="evidence" value="ECO:0007669"/>
    <property type="project" value="InterPro"/>
</dbReference>
<dbReference type="InterPro" id="IPR043129">
    <property type="entry name" value="ATPase_NBD"/>
</dbReference>
<gene>
    <name evidence="2" type="ORF">NG895_12420</name>
</gene>
<keyword evidence="3" id="KW-1185">Reference proteome</keyword>
<dbReference type="SUPFAM" id="SSF53067">
    <property type="entry name" value="Actin-like ATPase domain"/>
    <property type="match status" value="1"/>
</dbReference>
<protein>
    <recommendedName>
        <fullName evidence="1">Hydantoinase A/oxoprolinase domain-containing protein</fullName>
    </recommendedName>
</protein>
<dbReference type="InterPro" id="IPR002821">
    <property type="entry name" value="Hydantoinase_A"/>
</dbReference>
<sequence>MTKWLGIDVGGANLKVADGDQFAKSTPFELWRQPDRLADAIATLLKDAPQVDFLAATMTGELADCYETKSAGVRHITECLSQANAGRRLAVYCIDGEFRKPEQVMETPLLAAASNWHALARHAARQLPGGTGVVVDVGSTTSDIIPVVQGAVATTSSTDTDRLLAGELVYSGAERTPLCAIVRELPYRGHICPVSAELFATTLDVYRVLGTVSETSRGTADGRSTSVEHCVDRLARQICADRQSFTLADAVEASHYVKQTQLEAISRAINKVAIGLTPGHVPAVVSGSGEALARDALSLAGVADKVVSLSAYYGVQHSHCAAAAAVACLAGRS</sequence>
<evidence type="ECO:0000313" key="3">
    <source>
        <dbReference type="Proteomes" id="UP001155241"/>
    </source>
</evidence>
<accession>A0A9X2JHJ6</accession>
<dbReference type="InterPro" id="IPR002756">
    <property type="entry name" value="MfnF"/>
</dbReference>
<dbReference type="EMBL" id="JAMXLR010000038">
    <property type="protein sequence ID" value="MCO6044713.1"/>
    <property type="molecule type" value="Genomic_DNA"/>
</dbReference>
<comment type="caution">
    <text evidence="2">The sequence shown here is derived from an EMBL/GenBank/DDBJ whole genome shotgun (WGS) entry which is preliminary data.</text>
</comment>
<proteinExistence type="predicted"/>
<dbReference type="Proteomes" id="UP001155241">
    <property type="component" value="Unassembled WGS sequence"/>
</dbReference>
<dbReference type="RefSeq" id="WP_252852829.1">
    <property type="nucleotide sequence ID" value="NZ_JAMXLR010000038.1"/>
</dbReference>
<evidence type="ECO:0000259" key="1">
    <source>
        <dbReference type="Pfam" id="PF01968"/>
    </source>
</evidence>
<evidence type="ECO:0000313" key="2">
    <source>
        <dbReference type="EMBL" id="MCO6044713.1"/>
    </source>
</evidence>
<dbReference type="AlphaFoldDB" id="A0A9X2JHJ6"/>